<keyword evidence="2" id="KW-0614">Plasmid</keyword>
<geneLocation type="plasmid" evidence="2 3">
    <name>P3</name>
</geneLocation>
<dbReference type="Proteomes" id="UP000007575">
    <property type="component" value="Plasmid P3"/>
</dbReference>
<keyword evidence="1" id="KW-0732">Signal</keyword>
<dbReference type="HOGENOM" id="CLU_1479753_0_0_0"/>
<proteinExistence type="predicted"/>
<protein>
    <submittedName>
        <fullName evidence="2">Uncharacterized protein</fullName>
    </submittedName>
</protein>
<evidence type="ECO:0000313" key="2">
    <source>
        <dbReference type="EMBL" id="AFD27856.1"/>
    </source>
</evidence>
<dbReference type="OrthoDB" id="72421at2"/>
<dbReference type="EMBL" id="CP002194">
    <property type="protein sequence ID" value="AFD27856.1"/>
    <property type="molecule type" value="Genomic_DNA"/>
</dbReference>
<accession>H8H2V9</accession>
<dbReference type="AlphaFoldDB" id="H8H2V9"/>
<feature type="signal peptide" evidence="1">
    <location>
        <begin position="1"/>
        <end position="18"/>
    </location>
</feature>
<name>H8H2V9_DEIGI</name>
<feature type="chain" id="PRO_5003613191" evidence="1">
    <location>
        <begin position="19"/>
        <end position="182"/>
    </location>
</feature>
<evidence type="ECO:0000313" key="3">
    <source>
        <dbReference type="Proteomes" id="UP000007575"/>
    </source>
</evidence>
<reference evidence="2 3" key="1">
    <citation type="journal article" date="2012" name="PLoS ONE">
        <title>Genome sequence and transcriptome analysis of the radioresistant bacterium Deinococcus gobiensis: insights into the extreme environmental adaptations.</title>
        <authorList>
            <person name="Yuan M."/>
            <person name="Chen M."/>
            <person name="Zhang W."/>
            <person name="Lu W."/>
            <person name="Wang J."/>
            <person name="Yang M."/>
            <person name="Zhao P."/>
            <person name="Tang R."/>
            <person name="Li X."/>
            <person name="Hao Y."/>
            <person name="Zhou Z."/>
            <person name="Zhan Y."/>
            <person name="Yu H."/>
            <person name="Teng C."/>
            <person name="Yan Y."/>
            <person name="Ping S."/>
            <person name="Wang Y."/>
            <person name="Lin M."/>
        </authorList>
    </citation>
    <scope>NUCLEOTIDE SEQUENCE [LARGE SCALE GENOMIC DNA]</scope>
    <source>
        <strain evidence="3">DSM 21396 / JCM 16679 / CGMCC 1.7299 / I-0</strain>
        <plasmid evidence="2">P3</plasmid>
    </source>
</reference>
<gene>
    <name evidence="2" type="ordered locus">DGo_PC0064</name>
</gene>
<dbReference type="RefSeq" id="WP_014682766.1">
    <property type="nucleotide sequence ID" value="NC_017771.1"/>
</dbReference>
<keyword evidence="3" id="KW-1185">Reference proteome</keyword>
<organism evidence="2 3">
    <name type="scientific">Deinococcus gobiensis (strain DSM 21396 / JCM 16679 / CGMCC 1.7299 / I-0)</name>
    <dbReference type="NCBI Taxonomy" id="745776"/>
    <lineage>
        <taxon>Bacteria</taxon>
        <taxon>Thermotogati</taxon>
        <taxon>Deinococcota</taxon>
        <taxon>Deinococci</taxon>
        <taxon>Deinococcales</taxon>
        <taxon>Deinococcaceae</taxon>
        <taxon>Deinococcus</taxon>
    </lineage>
</organism>
<dbReference type="KEGG" id="dgo:DGo_PC0064"/>
<sequence length="182" mass="19912">MRSLLLTAVLLTRSFASAGGASPALPGQVFERTATGTLYTGKAGNGIDFKVWFTPAGHAPRLLLDPQRTFPRPQTSLAMGATLGQGQTVYILVQHAYNHNDSDQIIYSVNRLTHVPVKVIAMSALKLHLALGEVFRYDAARDRLIFSAIRPERDASGQVGSVQHLYSYGPLQRSVRTLLRQP</sequence>
<evidence type="ECO:0000256" key="1">
    <source>
        <dbReference type="SAM" id="SignalP"/>
    </source>
</evidence>